<dbReference type="SUPFAM" id="SSF117074">
    <property type="entry name" value="Hypothetical protein PA1324"/>
    <property type="match status" value="1"/>
</dbReference>
<dbReference type="GO" id="GO:0005576">
    <property type="term" value="C:extracellular region"/>
    <property type="evidence" value="ECO:0007669"/>
    <property type="project" value="UniProtKB-SubCell"/>
</dbReference>
<evidence type="ECO:0000256" key="2">
    <source>
        <dbReference type="ARBA" id="ARBA00022525"/>
    </source>
</evidence>
<dbReference type="EMBL" id="RCZC01000013">
    <property type="protein sequence ID" value="TPG46560.1"/>
    <property type="molecule type" value="Genomic_DNA"/>
</dbReference>
<evidence type="ECO:0000256" key="1">
    <source>
        <dbReference type="ARBA" id="ARBA00004613"/>
    </source>
</evidence>
<reference evidence="6 7" key="1">
    <citation type="journal article" date="2019" name="Environ. Microbiol.">
        <title>Species interactions and distinct microbial communities in high Arctic permafrost affected cryosols are associated with the CH4 and CO2 gas fluxes.</title>
        <authorList>
            <person name="Altshuler I."/>
            <person name="Hamel J."/>
            <person name="Turney S."/>
            <person name="Magnuson E."/>
            <person name="Levesque R."/>
            <person name="Greer C."/>
            <person name="Whyte L.G."/>
        </authorList>
    </citation>
    <scope>NUCLEOTIDE SEQUENCE [LARGE SCALE GENOMIC DNA]</scope>
    <source>
        <strain evidence="6 7">E6.1</strain>
    </source>
</reference>
<dbReference type="Proteomes" id="UP000319931">
    <property type="component" value="Unassembled WGS sequence"/>
</dbReference>
<accession>A0A502FB01</accession>
<evidence type="ECO:0000256" key="3">
    <source>
        <dbReference type="ARBA" id="ARBA00022729"/>
    </source>
</evidence>
<comment type="caution">
    <text evidence="6">The sequence shown here is derived from an EMBL/GenBank/DDBJ whole genome shotgun (WGS) entry which is preliminary data.</text>
</comment>
<organism evidence="6 7">
    <name type="scientific">Sphingomonas glacialis</name>
    <dbReference type="NCBI Taxonomy" id="658225"/>
    <lineage>
        <taxon>Bacteria</taxon>
        <taxon>Pseudomonadati</taxon>
        <taxon>Pseudomonadota</taxon>
        <taxon>Alphaproteobacteria</taxon>
        <taxon>Sphingomonadales</taxon>
        <taxon>Sphingomonadaceae</taxon>
        <taxon>Sphingomonas</taxon>
    </lineage>
</organism>
<sequence>MRGPPGDWFGARSGGLKSAASMLLSALLALSPGVAGAQTSGALVPPPAEPYIDRLITSGQLKPLTHDESDATSGKSGPIRSLIVEIGASQILPKSRVSDLETALVDTAQQEVGISITGRYQTANYGLLGVNAQLRRGSGDTLFDSTRSDSTNASITLSSKGLPLGKGWLADSAIGMTSTRSIGTVNQQGRFFIPTTPLLGSSVSLNRYARITAANGTDDPRPVATVNLSIGEPGLLGGLRLGNFRGLSGVGASAGAQVNVSQTLTVGLQAIDIENTHDPYSVIQQAAAPSAAASKISSRAALVSLDYRANGLSLRTTALWSSVGGSTTDPIILSRNSGQAAGAWVDASYRAGRTVQTGGVYYFAPNLSWGTSAIVNNAVGGYYRIATSSQRWRMTLSLDGVRALNELGSRGFVTNADVRRQLTFVTSVGINSTFRRANGITAFQTLGFVDLPTPLGPTRGEAGWSHDPFSDLFRLGWNQTWSLPAWFPSGSRLTTQLSFDHRRQSDGALFGASTGSKGQSNTLSGAISGGATPFNGVTLDATIAYSSNAASTSSAYFGPVDSTGGALSTLTSQQGQTFSGTAIATVRLSSLWTLSASLTDARSSFSSRYGLLGLPTSPLGYTPQEIARLQSSSFRLRSGAFTLRYALSAGLPNALLGRSTYPVGGTGTLEGNVYLDGNGNGRREADEHGVPGVVVILDGIQAITTDSAGRYRFEHVADGPHRISVNADALPLPWSLASDDPTGASGSFAKIVSVDVRSTEILDIAAVRQ</sequence>
<dbReference type="InterPro" id="IPR013783">
    <property type="entry name" value="Ig-like_fold"/>
</dbReference>
<keyword evidence="7" id="KW-1185">Reference proteome</keyword>
<dbReference type="InterPro" id="IPR033764">
    <property type="entry name" value="Sdr_B"/>
</dbReference>
<protein>
    <recommendedName>
        <fullName evidence="5">SD-repeat containing protein B domain-containing protein</fullName>
    </recommendedName>
</protein>
<keyword evidence="3 4" id="KW-0732">Signal</keyword>
<feature type="chain" id="PRO_5021223616" description="SD-repeat containing protein B domain-containing protein" evidence="4">
    <location>
        <begin position="38"/>
        <end position="769"/>
    </location>
</feature>
<dbReference type="OrthoDB" id="9773411at2"/>
<evidence type="ECO:0000256" key="4">
    <source>
        <dbReference type="SAM" id="SignalP"/>
    </source>
</evidence>
<dbReference type="Gene3D" id="2.60.40.10">
    <property type="entry name" value="Immunoglobulins"/>
    <property type="match status" value="1"/>
</dbReference>
<name>A0A502FB01_9SPHN</name>
<evidence type="ECO:0000259" key="5">
    <source>
        <dbReference type="Pfam" id="PF17210"/>
    </source>
</evidence>
<dbReference type="Pfam" id="PF17210">
    <property type="entry name" value="SdrD_B"/>
    <property type="match status" value="1"/>
</dbReference>
<feature type="domain" description="SD-repeat containing protein B" evidence="5">
    <location>
        <begin position="672"/>
        <end position="727"/>
    </location>
</feature>
<proteinExistence type="predicted"/>
<evidence type="ECO:0000313" key="6">
    <source>
        <dbReference type="EMBL" id="TPG46560.1"/>
    </source>
</evidence>
<gene>
    <name evidence="6" type="ORF">EAH76_23385</name>
</gene>
<comment type="subcellular location">
    <subcellularLocation>
        <location evidence="1">Secreted</location>
    </subcellularLocation>
</comment>
<evidence type="ECO:0000313" key="7">
    <source>
        <dbReference type="Proteomes" id="UP000319931"/>
    </source>
</evidence>
<keyword evidence="2" id="KW-0964">Secreted</keyword>
<feature type="signal peptide" evidence="4">
    <location>
        <begin position="1"/>
        <end position="37"/>
    </location>
</feature>
<dbReference type="AlphaFoldDB" id="A0A502FB01"/>